<comment type="caution">
    <text evidence="1">The sequence shown here is derived from an EMBL/GenBank/DDBJ whole genome shotgun (WGS) entry which is preliminary data.</text>
</comment>
<name>A0ACC1NY35_9HYPO</name>
<proteinExistence type="predicted"/>
<gene>
    <name evidence="1" type="ORF">NQ176_g718</name>
</gene>
<evidence type="ECO:0000313" key="2">
    <source>
        <dbReference type="Proteomes" id="UP001143910"/>
    </source>
</evidence>
<reference evidence="1" key="1">
    <citation type="submission" date="2022-08" db="EMBL/GenBank/DDBJ databases">
        <title>Genome Sequence of Lecanicillium fungicola.</title>
        <authorList>
            <person name="Buettner E."/>
        </authorList>
    </citation>
    <scope>NUCLEOTIDE SEQUENCE</scope>
    <source>
        <strain evidence="1">Babe33</strain>
    </source>
</reference>
<accession>A0ACC1NY35</accession>
<evidence type="ECO:0000313" key="1">
    <source>
        <dbReference type="EMBL" id="KAJ2983396.1"/>
    </source>
</evidence>
<protein>
    <submittedName>
        <fullName evidence="1">Uncharacterized protein</fullName>
    </submittedName>
</protein>
<dbReference type="Proteomes" id="UP001143910">
    <property type="component" value="Unassembled WGS sequence"/>
</dbReference>
<sequence>MTEDPATVEAAKAVLASRHPPRAALQRAATPQRPPLSVRDAASLFKVSPSSVQRAITAINNPLSRGRGRPMALTEDEDDALVAYVQWMERTGMPATTEQVGAVANTLRMRRNPNASPVSARWLANWRENHPVIAKTCLKAVERARVSFEAQKQEEVEMFYSRLQDIVSRYKIGASEIWNEDEAGIRIGCLRERVQVLVIRTTRVKSIRTQVLDPANRESCTLIASINAVGDSIPPWLIFQHFPTTNWAGIDTLTGVRFARSPTGFSNAEIHLEWARHFNRWSWASSSQAKRAGKSLEEWFGCDEHLRLPDQGRSRVTAPPNKIPEDEKIYRLLVVDGFTGHTTLDFAEYCIHFDIIIAILPPHSTHIMQPLDVGVFQPLKSAHQKELRKALAHGNISFTRVDFLASFRDIYRAGFTTHNVMAAFEKTGLFPVDATPTITKILHEQLRLQQPINPAYSSLLPSETRFQVAADALNDIRQRYGALLSSPSREKLRIATKVTMESVAMAAHSHGIVADRNSRIQAYANRKKRGKIIRPSGEFLTSSSMEDINRQQDELMARQTKQQRRQELMMHRSRVRGEMQKIRDEYKMSKKQFINGRTKTLNFKPWLEHTKRDIEFFTLEQCHETITQELKDPRPEVFVHDLARENNTATAIRARAITRPRPLQDMSSLPGSDDSVCFTGIEPSQHAQGDTIDEDDLSLYEVQAGIPSSPPLAAVERAEDTPCPRPRTRAYDRIMERINDLRADRDDAPIYSHGRNTR</sequence>
<keyword evidence="2" id="KW-1185">Reference proteome</keyword>
<organism evidence="1 2">
    <name type="scientific">Zarea fungicola</name>
    <dbReference type="NCBI Taxonomy" id="93591"/>
    <lineage>
        <taxon>Eukaryota</taxon>
        <taxon>Fungi</taxon>
        <taxon>Dikarya</taxon>
        <taxon>Ascomycota</taxon>
        <taxon>Pezizomycotina</taxon>
        <taxon>Sordariomycetes</taxon>
        <taxon>Hypocreomycetidae</taxon>
        <taxon>Hypocreales</taxon>
        <taxon>Cordycipitaceae</taxon>
        <taxon>Zarea</taxon>
    </lineage>
</organism>
<dbReference type="EMBL" id="JANJQO010000031">
    <property type="protein sequence ID" value="KAJ2983396.1"/>
    <property type="molecule type" value="Genomic_DNA"/>
</dbReference>